<accession>A0A4R6G6E4</accession>
<name>A0A4R6G6E4_9BURK</name>
<keyword evidence="2" id="KW-0378">Hydrolase</keyword>
<dbReference type="RefSeq" id="WP_112993110.1">
    <property type="nucleotide sequence ID" value="NZ_PTLZ01000005.1"/>
</dbReference>
<dbReference type="PROSITE" id="PS51257">
    <property type="entry name" value="PROKAR_LIPOPROTEIN"/>
    <property type="match status" value="1"/>
</dbReference>
<keyword evidence="5" id="KW-1185">Reference proteome</keyword>
<reference evidence="4 5" key="1">
    <citation type="submission" date="2019-03" db="EMBL/GenBank/DDBJ databases">
        <title>Genomic Encyclopedia of Type Strains, Phase IV (KMG-IV): sequencing the most valuable type-strain genomes for metagenomic binning, comparative biology and taxonomic classification.</title>
        <authorList>
            <person name="Goeker M."/>
        </authorList>
    </citation>
    <scope>NUCLEOTIDE SEQUENCE [LARGE SCALE GENOMIC DNA]</scope>
    <source>
        <strain evidence="4 5">DSM 18555</strain>
    </source>
</reference>
<dbReference type="Gene3D" id="3.40.710.10">
    <property type="entry name" value="DD-peptidase/beta-lactamase superfamily"/>
    <property type="match status" value="1"/>
</dbReference>
<dbReference type="GO" id="GO:0006508">
    <property type="term" value="P:proteolysis"/>
    <property type="evidence" value="ECO:0007669"/>
    <property type="project" value="InterPro"/>
</dbReference>
<evidence type="ECO:0000313" key="5">
    <source>
        <dbReference type="Proteomes" id="UP000294737"/>
    </source>
</evidence>
<dbReference type="PANTHER" id="PTHR30023">
    <property type="entry name" value="D-ALANYL-D-ALANINE CARBOXYPEPTIDASE"/>
    <property type="match status" value="1"/>
</dbReference>
<organism evidence="4 5">
    <name type="scientific">Herminiimonas fonticola</name>
    <dbReference type="NCBI Taxonomy" id="303380"/>
    <lineage>
        <taxon>Bacteria</taxon>
        <taxon>Pseudomonadati</taxon>
        <taxon>Pseudomonadota</taxon>
        <taxon>Betaproteobacteria</taxon>
        <taxon>Burkholderiales</taxon>
        <taxon>Oxalobacteraceae</taxon>
        <taxon>Herminiimonas</taxon>
    </lineage>
</organism>
<comment type="caution">
    <text evidence="4">The sequence shown here is derived from an EMBL/GenBank/DDBJ whole genome shotgun (WGS) entry which is preliminary data.</text>
</comment>
<dbReference type="GO" id="GO:0004185">
    <property type="term" value="F:serine-type carboxypeptidase activity"/>
    <property type="evidence" value="ECO:0007669"/>
    <property type="project" value="InterPro"/>
</dbReference>
<comment type="similarity">
    <text evidence="1">Belongs to the peptidase S13 family.</text>
</comment>
<dbReference type="InterPro" id="IPR012338">
    <property type="entry name" value="Beta-lactam/transpept-like"/>
</dbReference>
<dbReference type="NCBIfam" id="TIGR00666">
    <property type="entry name" value="PBP4"/>
    <property type="match status" value="1"/>
</dbReference>
<sequence length="478" mass="51595">MHITTRITTLFLPVASLLIAINVGSSCAHAAGLPTTVADALKRGGIPQNAVATYVQEVSGPVPRIAINSSVGFNPASTMKLVTSDAGLEILGPAFTWKTQVYATGTQNGDVLNGDLVIKGSGDPKLVTEKFWQFLRQIRAAGIREIRGNLILDRSVFEDTSYDASRFDGDPLKPYNAGPDALLLNYKALAFHFLPDASRRVVNVSVDPPLAIYPITAPIFSDGPCVDWQAKLQPSLDRNGTNFAGAYSAACGEKTWYLHPYQMTHAEYFGLVFRQLWTDVGGVFKGSIVDNVLPPNARLVTEWQSPALPEVIRDINKYSNNVMARQLLLTLASDVLKVPASPERGARVIKSWLTAKGIDAGQLVIENGSGLSRTERISAEAMGRMLVAAFQSPVMPELMSALPLVGFDGTMRKRLLTQTVAGRAHIKTGSLNDVRAVAGYVLAASGKRYAVVCIINHINAPNGQAAHDALLQWIYENG</sequence>
<dbReference type="PRINTS" id="PR00922">
    <property type="entry name" value="DADACBPTASE3"/>
</dbReference>
<dbReference type="GO" id="GO:0000270">
    <property type="term" value="P:peptidoglycan metabolic process"/>
    <property type="evidence" value="ECO:0007669"/>
    <property type="project" value="TreeGrafter"/>
</dbReference>
<evidence type="ECO:0000256" key="1">
    <source>
        <dbReference type="ARBA" id="ARBA00006096"/>
    </source>
</evidence>
<dbReference type="PANTHER" id="PTHR30023:SF0">
    <property type="entry name" value="PENICILLIN-SENSITIVE CARBOXYPEPTIDASE A"/>
    <property type="match status" value="1"/>
</dbReference>
<evidence type="ECO:0000313" key="4">
    <source>
        <dbReference type="EMBL" id="TDN89500.1"/>
    </source>
</evidence>
<dbReference type="Proteomes" id="UP000294737">
    <property type="component" value="Unassembled WGS sequence"/>
</dbReference>
<feature type="chain" id="PRO_5020823885" evidence="3">
    <location>
        <begin position="31"/>
        <end position="478"/>
    </location>
</feature>
<proteinExistence type="inferred from homology"/>
<keyword evidence="4" id="KW-0121">Carboxypeptidase</keyword>
<dbReference type="Pfam" id="PF02113">
    <property type="entry name" value="Peptidase_S13"/>
    <property type="match status" value="1"/>
</dbReference>
<dbReference type="OrthoDB" id="9802627at2"/>
<dbReference type="AlphaFoldDB" id="A0A4R6G6E4"/>
<dbReference type="Gene3D" id="3.50.80.20">
    <property type="entry name" value="D-Ala-D-Ala carboxypeptidase C, peptidase S13"/>
    <property type="match status" value="1"/>
</dbReference>
<evidence type="ECO:0000256" key="3">
    <source>
        <dbReference type="SAM" id="SignalP"/>
    </source>
</evidence>
<keyword evidence="3" id="KW-0732">Signal</keyword>
<feature type="signal peptide" evidence="3">
    <location>
        <begin position="1"/>
        <end position="30"/>
    </location>
</feature>
<dbReference type="EMBL" id="SNWF01000005">
    <property type="protein sequence ID" value="TDN89500.1"/>
    <property type="molecule type" value="Genomic_DNA"/>
</dbReference>
<gene>
    <name evidence="4" type="ORF">EV677_1557</name>
</gene>
<evidence type="ECO:0000256" key="2">
    <source>
        <dbReference type="ARBA" id="ARBA00022801"/>
    </source>
</evidence>
<protein>
    <submittedName>
        <fullName evidence="4">D-alanyl-D-alanine carboxypeptidase/D-alanyl-D-alanine-endopeptidase (Penicillin-binding protein 4)</fullName>
    </submittedName>
</protein>
<dbReference type="SUPFAM" id="SSF56601">
    <property type="entry name" value="beta-lactamase/transpeptidase-like"/>
    <property type="match status" value="1"/>
</dbReference>
<dbReference type="InterPro" id="IPR000667">
    <property type="entry name" value="Peptidase_S13"/>
</dbReference>
<keyword evidence="4" id="KW-0645">Protease</keyword>